<evidence type="ECO:0000256" key="1">
    <source>
        <dbReference type="ARBA" id="ARBA00022741"/>
    </source>
</evidence>
<dbReference type="GO" id="GO:0016787">
    <property type="term" value="F:hydrolase activity"/>
    <property type="evidence" value="ECO:0007669"/>
    <property type="project" value="UniProtKB-KW"/>
</dbReference>
<dbReference type="InterPro" id="IPR000212">
    <property type="entry name" value="DNA_helicase_UvrD/REP"/>
</dbReference>
<reference evidence="6 7" key="2">
    <citation type="submission" date="2018-06" db="EMBL/GenBank/DDBJ databases">
        <title>Metagenomic assembly of (sub)arctic Cyanobacteria and their associated microbiome from non-axenic cultures.</title>
        <authorList>
            <person name="Baurain D."/>
        </authorList>
    </citation>
    <scope>NUCLEOTIDE SEQUENCE [LARGE SCALE GENOMIC DNA]</scope>
    <source>
        <strain evidence="6">ULC129bin1</strain>
    </source>
</reference>
<dbReference type="Gene3D" id="3.40.50.300">
    <property type="entry name" value="P-loop containing nucleotide triphosphate hydrolases"/>
    <property type="match status" value="1"/>
</dbReference>
<dbReference type="PANTHER" id="PTHR11070:SF2">
    <property type="entry name" value="ATP-DEPENDENT DNA HELICASE SRS2"/>
    <property type="match status" value="1"/>
</dbReference>
<keyword evidence="4" id="KW-0067">ATP-binding</keyword>
<feature type="domain" description="UvrD-like helicase C-terminal" evidence="5">
    <location>
        <begin position="171"/>
        <end position="230"/>
    </location>
</feature>
<evidence type="ECO:0000313" key="6">
    <source>
        <dbReference type="EMBL" id="PZO07878.1"/>
    </source>
</evidence>
<accession>A0A2W4VLB6</accession>
<evidence type="ECO:0000256" key="3">
    <source>
        <dbReference type="ARBA" id="ARBA00022806"/>
    </source>
</evidence>
<gene>
    <name evidence="6" type="ORF">DCF25_22575</name>
</gene>
<dbReference type="GO" id="GO:0005524">
    <property type="term" value="F:ATP binding"/>
    <property type="evidence" value="ECO:0007669"/>
    <property type="project" value="UniProtKB-KW"/>
</dbReference>
<reference evidence="7" key="1">
    <citation type="submission" date="2018-04" db="EMBL/GenBank/DDBJ databases">
        <authorList>
            <person name="Cornet L."/>
        </authorList>
    </citation>
    <scope>NUCLEOTIDE SEQUENCE [LARGE SCALE GENOMIC DNA]</scope>
</reference>
<dbReference type="InterPro" id="IPR027417">
    <property type="entry name" value="P-loop_NTPase"/>
</dbReference>
<dbReference type="InterPro" id="IPR014017">
    <property type="entry name" value="DNA_helicase_UvrD-like_C"/>
</dbReference>
<dbReference type="SUPFAM" id="SSF52540">
    <property type="entry name" value="P-loop containing nucleoside triphosphate hydrolases"/>
    <property type="match status" value="1"/>
</dbReference>
<dbReference type="GO" id="GO:0043138">
    <property type="term" value="F:3'-5' DNA helicase activity"/>
    <property type="evidence" value="ECO:0007669"/>
    <property type="project" value="TreeGrafter"/>
</dbReference>
<evidence type="ECO:0000313" key="7">
    <source>
        <dbReference type="Proteomes" id="UP000249354"/>
    </source>
</evidence>
<comment type="caution">
    <text evidence="6">The sequence shown here is derived from an EMBL/GenBank/DDBJ whole genome shotgun (WGS) entry which is preliminary data.</text>
</comment>
<keyword evidence="2" id="KW-0378">Hydrolase</keyword>
<evidence type="ECO:0000259" key="5">
    <source>
        <dbReference type="Pfam" id="PF13361"/>
    </source>
</evidence>
<protein>
    <submittedName>
        <fullName evidence="6">ATP-dependent helicase</fullName>
    </submittedName>
</protein>
<proteinExistence type="predicted"/>
<dbReference type="GO" id="GO:0033202">
    <property type="term" value="C:DNA helicase complex"/>
    <property type="evidence" value="ECO:0007669"/>
    <property type="project" value="TreeGrafter"/>
</dbReference>
<name>A0A2W4VLB6_9CYAN</name>
<evidence type="ECO:0000256" key="4">
    <source>
        <dbReference type="ARBA" id="ARBA00022840"/>
    </source>
</evidence>
<organism evidence="6 7">
    <name type="scientific">Leptolyngbya foveolarum</name>
    <dbReference type="NCBI Taxonomy" id="47253"/>
    <lineage>
        <taxon>Bacteria</taxon>
        <taxon>Bacillati</taxon>
        <taxon>Cyanobacteriota</taxon>
        <taxon>Cyanophyceae</taxon>
        <taxon>Leptolyngbyales</taxon>
        <taxon>Leptolyngbyaceae</taxon>
        <taxon>Leptolyngbya group</taxon>
        <taxon>Leptolyngbya</taxon>
    </lineage>
</organism>
<dbReference type="GO" id="GO:0005829">
    <property type="term" value="C:cytosol"/>
    <property type="evidence" value="ECO:0007669"/>
    <property type="project" value="TreeGrafter"/>
</dbReference>
<dbReference type="PANTHER" id="PTHR11070">
    <property type="entry name" value="UVRD / RECB / PCRA DNA HELICASE FAMILY MEMBER"/>
    <property type="match status" value="1"/>
</dbReference>
<dbReference type="Proteomes" id="UP000249354">
    <property type="component" value="Unassembled WGS sequence"/>
</dbReference>
<dbReference type="EMBL" id="QBMC01000293">
    <property type="protein sequence ID" value="PZO07878.1"/>
    <property type="molecule type" value="Genomic_DNA"/>
</dbReference>
<dbReference type="AlphaFoldDB" id="A0A2W4VLB6"/>
<keyword evidence="1" id="KW-0547">Nucleotide-binding</keyword>
<evidence type="ECO:0000256" key="2">
    <source>
        <dbReference type="ARBA" id="ARBA00022801"/>
    </source>
</evidence>
<sequence>MPGYRQGEALNRALGFSTDWTTIVGVKGFLYGKRQKQQFSFKSVGIQAQERTTILKINYRNPVEVLDLAYAFVQEAAPLIDDGDRPRLQPETAGRNGAVPELVMLPSFGREAVYLTERVRQFNKRGIPWSKIGILYRTKFMGEVLYRQLTQAGVPVEWLNKDRRSRFYHPKADSVKLLTMHSSKGLEFEAVCIPGIGYLPYSQNELDAEMKLFYVAITRATERLLLTAHQSSEYVQRIRAGMQSANHFQ</sequence>
<dbReference type="GO" id="GO:0000725">
    <property type="term" value="P:recombinational repair"/>
    <property type="evidence" value="ECO:0007669"/>
    <property type="project" value="TreeGrafter"/>
</dbReference>
<dbReference type="Pfam" id="PF13361">
    <property type="entry name" value="UvrD_C"/>
    <property type="match status" value="1"/>
</dbReference>
<dbReference type="GO" id="GO:0003677">
    <property type="term" value="F:DNA binding"/>
    <property type="evidence" value="ECO:0007669"/>
    <property type="project" value="InterPro"/>
</dbReference>
<keyword evidence="3 6" id="KW-0347">Helicase</keyword>